<organism evidence="2 3">
    <name type="scientific">Dicentrarchus labrax</name>
    <name type="common">European seabass</name>
    <name type="synonym">Morone labrax</name>
    <dbReference type="NCBI Taxonomy" id="13489"/>
    <lineage>
        <taxon>Eukaryota</taxon>
        <taxon>Metazoa</taxon>
        <taxon>Chordata</taxon>
        <taxon>Craniata</taxon>
        <taxon>Vertebrata</taxon>
        <taxon>Euteleostomi</taxon>
        <taxon>Actinopterygii</taxon>
        <taxon>Neopterygii</taxon>
        <taxon>Teleostei</taxon>
        <taxon>Neoteleostei</taxon>
        <taxon>Acanthomorphata</taxon>
        <taxon>Eupercaria</taxon>
        <taxon>Moronidae</taxon>
        <taxon>Dicentrarchus</taxon>
    </lineage>
</organism>
<keyword evidence="3" id="KW-1185">Reference proteome</keyword>
<protein>
    <recommendedName>
        <fullName evidence="1">CARD domain-containing protein</fullName>
    </recommendedName>
</protein>
<dbReference type="InterPro" id="IPR001315">
    <property type="entry name" value="CARD"/>
</dbReference>
<dbReference type="GO" id="GO:0042981">
    <property type="term" value="P:regulation of apoptotic process"/>
    <property type="evidence" value="ECO:0007669"/>
    <property type="project" value="InterPro"/>
</dbReference>
<accession>A0A8C4H9C5</accession>
<name>A0A8C4H9C5_DICLA</name>
<dbReference type="SUPFAM" id="SSF47986">
    <property type="entry name" value="DEATH domain"/>
    <property type="match status" value="1"/>
</dbReference>
<reference evidence="2" key="1">
    <citation type="submission" date="2025-08" db="UniProtKB">
        <authorList>
            <consortium name="Ensembl"/>
        </authorList>
    </citation>
    <scope>IDENTIFICATION</scope>
</reference>
<reference evidence="2" key="2">
    <citation type="submission" date="2025-09" db="UniProtKB">
        <authorList>
            <consortium name="Ensembl"/>
        </authorList>
    </citation>
    <scope>IDENTIFICATION</scope>
</reference>
<dbReference type="PROSITE" id="PS50209">
    <property type="entry name" value="CARD"/>
    <property type="match status" value="1"/>
</dbReference>
<feature type="domain" description="CARD" evidence="1">
    <location>
        <begin position="4"/>
        <end position="95"/>
    </location>
</feature>
<dbReference type="Ensembl" id="ENSDLAT00005041643.2">
    <property type="protein sequence ID" value="ENSDLAP00005038993.1"/>
    <property type="gene ID" value="ENSDLAG00005017418.2"/>
</dbReference>
<proteinExistence type="predicted"/>
<evidence type="ECO:0000313" key="2">
    <source>
        <dbReference type="Ensembl" id="ENSDLAP00005038993.1"/>
    </source>
</evidence>
<evidence type="ECO:0000259" key="1">
    <source>
        <dbReference type="PROSITE" id="PS50209"/>
    </source>
</evidence>
<dbReference type="Pfam" id="PF00619">
    <property type="entry name" value="CARD"/>
    <property type="match status" value="1"/>
</dbReference>
<dbReference type="InterPro" id="IPR011029">
    <property type="entry name" value="DEATH-like_dom_sf"/>
</dbReference>
<dbReference type="AlphaFoldDB" id="A0A8C4H9C5"/>
<dbReference type="Gene3D" id="1.10.533.10">
    <property type="entry name" value="Death Domain, Fas"/>
    <property type="match status" value="1"/>
</dbReference>
<dbReference type="Proteomes" id="UP000694389">
    <property type="component" value="Unassembled WGS sequence"/>
</dbReference>
<dbReference type="GeneTree" id="ENSGT00940000175362"/>
<sequence>MISSDVSAEEKLRIARSPFIDRVSYPVLDVMLNQLLSHRVINDAEFKATIVKNRADKARDLIDMVRKKGEEASLIMITVFSSNDPFLCNEIGLKAREILSLSKILNPKLLL</sequence>
<evidence type="ECO:0000313" key="3">
    <source>
        <dbReference type="Proteomes" id="UP000694389"/>
    </source>
</evidence>